<dbReference type="CDD" id="cd00200">
    <property type="entry name" value="WD40"/>
    <property type="match status" value="2"/>
</dbReference>
<dbReference type="InterPro" id="IPR019775">
    <property type="entry name" value="WD40_repeat_CS"/>
</dbReference>
<dbReference type="InterPro" id="IPR027417">
    <property type="entry name" value="P-loop_NTPase"/>
</dbReference>
<protein>
    <submittedName>
        <fullName evidence="5">WD40 domain containing protein</fullName>
    </submittedName>
</protein>
<dbReference type="PROSITE" id="PS50837">
    <property type="entry name" value="NACHT"/>
    <property type="match status" value="1"/>
</dbReference>
<dbReference type="SUPFAM" id="SSF52540">
    <property type="entry name" value="P-loop containing nucleoside triphosphate hydrolases"/>
    <property type="match status" value="1"/>
</dbReference>
<dbReference type="Pfam" id="PF00400">
    <property type="entry name" value="WD40"/>
    <property type="match status" value="6"/>
</dbReference>
<dbReference type="PROSITE" id="PS00678">
    <property type="entry name" value="WD_REPEATS_1"/>
    <property type="match status" value="3"/>
</dbReference>
<gene>
    <name evidence="5" type="ORF">PNOK_0006700</name>
</gene>
<dbReference type="InterPro" id="IPR015943">
    <property type="entry name" value="WD40/YVTN_repeat-like_dom_sf"/>
</dbReference>
<feature type="repeat" description="WD" evidence="3">
    <location>
        <begin position="796"/>
        <end position="837"/>
    </location>
</feature>
<dbReference type="OrthoDB" id="674604at2759"/>
<feature type="repeat" description="WD" evidence="3">
    <location>
        <begin position="1061"/>
        <end position="1091"/>
    </location>
</feature>
<dbReference type="InterPro" id="IPR020472">
    <property type="entry name" value="WD40_PAC1"/>
</dbReference>
<dbReference type="SUPFAM" id="SSF50998">
    <property type="entry name" value="Quinoprotein alcohol dehydrogenase-like"/>
    <property type="match status" value="1"/>
</dbReference>
<feature type="repeat" description="WD" evidence="3">
    <location>
        <begin position="710"/>
        <end position="751"/>
    </location>
</feature>
<comment type="caution">
    <text evidence="5">The sequence shown here is derived from an EMBL/GenBank/DDBJ whole genome shotgun (WGS) entry which is preliminary data.</text>
</comment>
<dbReference type="SMART" id="SM00320">
    <property type="entry name" value="WD40"/>
    <property type="match status" value="11"/>
</dbReference>
<feature type="repeat" description="WD" evidence="3">
    <location>
        <begin position="663"/>
        <end position="704"/>
    </location>
</feature>
<keyword evidence="2" id="KW-0677">Repeat</keyword>
<reference evidence="5 6" key="1">
    <citation type="journal article" date="2017" name="Mol. Ecol.">
        <title>Comparative and population genomic landscape of Phellinus noxius: A hypervariable fungus causing root rot in trees.</title>
        <authorList>
            <person name="Chung C.L."/>
            <person name="Lee T.J."/>
            <person name="Akiba M."/>
            <person name="Lee H.H."/>
            <person name="Kuo T.H."/>
            <person name="Liu D."/>
            <person name="Ke H.M."/>
            <person name="Yokoi T."/>
            <person name="Roa M.B."/>
            <person name="Lu M.J."/>
            <person name="Chang Y.Y."/>
            <person name="Ann P.J."/>
            <person name="Tsai J.N."/>
            <person name="Chen C.Y."/>
            <person name="Tzean S.S."/>
            <person name="Ota Y."/>
            <person name="Hattori T."/>
            <person name="Sahashi N."/>
            <person name="Liou R.F."/>
            <person name="Kikuchi T."/>
            <person name="Tsai I.J."/>
        </authorList>
    </citation>
    <scope>NUCLEOTIDE SEQUENCE [LARGE SCALE GENOMIC DNA]</scope>
    <source>
        <strain evidence="5 6">FFPRI411160</strain>
    </source>
</reference>
<evidence type="ECO:0000256" key="2">
    <source>
        <dbReference type="ARBA" id="ARBA00022737"/>
    </source>
</evidence>
<organism evidence="5 6">
    <name type="scientific">Pyrrhoderma noxium</name>
    <dbReference type="NCBI Taxonomy" id="2282107"/>
    <lineage>
        <taxon>Eukaryota</taxon>
        <taxon>Fungi</taxon>
        <taxon>Dikarya</taxon>
        <taxon>Basidiomycota</taxon>
        <taxon>Agaricomycotina</taxon>
        <taxon>Agaricomycetes</taxon>
        <taxon>Hymenochaetales</taxon>
        <taxon>Hymenochaetaceae</taxon>
        <taxon>Pyrrhoderma</taxon>
    </lineage>
</organism>
<dbReference type="Gene3D" id="3.40.50.300">
    <property type="entry name" value="P-loop containing nucleotide triphosphate hydrolases"/>
    <property type="match status" value="1"/>
</dbReference>
<dbReference type="InterPro" id="IPR036322">
    <property type="entry name" value="WD40_repeat_dom_sf"/>
</dbReference>
<dbReference type="PANTHER" id="PTHR19879">
    <property type="entry name" value="TRANSCRIPTION INITIATION FACTOR TFIID"/>
    <property type="match status" value="1"/>
</dbReference>
<dbReference type="PANTHER" id="PTHR19879:SF9">
    <property type="entry name" value="TRANSCRIPTION INITIATION FACTOR TFIID SUBUNIT 5"/>
    <property type="match status" value="1"/>
</dbReference>
<dbReference type="AlphaFoldDB" id="A0A286UTR7"/>
<dbReference type="InterPro" id="IPR011047">
    <property type="entry name" value="Quinoprotein_ADH-like_sf"/>
</dbReference>
<dbReference type="EMBL" id="NBII01000001">
    <property type="protein sequence ID" value="PAV23000.1"/>
    <property type="molecule type" value="Genomic_DNA"/>
</dbReference>
<dbReference type="PROSITE" id="PS50082">
    <property type="entry name" value="WD_REPEATS_2"/>
    <property type="match status" value="6"/>
</dbReference>
<feature type="repeat" description="WD" evidence="3">
    <location>
        <begin position="1019"/>
        <end position="1060"/>
    </location>
</feature>
<dbReference type="SUPFAM" id="SSF50978">
    <property type="entry name" value="WD40 repeat-like"/>
    <property type="match status" value="1"/>
</dbReference>
<dbReference type="PROSITE" id="PS50294">
    <property type="entry name" value="WD_REPEATS_REGION"/>
    <property type="match status" value="4"/>
</dbReference>
<feature type="repeat" description="WD" evidence="3">
    <location>
        <begin position="753"/>
        <end position="794"/>
    </location>
</feature>
<dbReference type="Gene3D" id="2.130.10.10">
    <property type="entry name" value="YVTN repeat-like/Quinoprotein amine dehydrogenase"/>
    <property type="match status" value="4"/>
</dbReference>
<dbReference type="InterPro" id="IPR056884">
    <property type="entry name" value="NPHP3-like_N"/>
</dbReference>
<accession>A0A286UTR7</accession>
<dbReference type="InterPro" id="IPR001680">
    <property type="entry name" value="WD40_rpt"/>
</dbReference>
<evidence type="ECO:0000256" key="1">
    <source>
        <dbReference type="ARBA" id="ARBA00022574"/>
    </source>
</evidence>
<keyword evidence="6" id="KW-1185">Reference proteome</keyword>
<feature type="domain" description="NACHT" evidence="4">
    <location>
        <begin position="93"/>
        <end position="236"/>
    </location>
</feature>
<dbReference type="InParanoid" id="A0A286UTR7"/>
<dbReference type="Proteomes" id="UP000217199">
    <property type="component" value="Unassembled WGS sequence"/>
</dbReference>
<evidence type="ECO:0000313" key="6">
    <source>
        <dbReference type="Proteomes" id="UP000217199"/>
    </source>
</evidence>
<evidence type="ECO:0000259" key="4">
    <source>
        <dbReference type="PROSITE" id="PS50837"/>
    </source>
</evidence>
<name>A0A286UTR7_9AGAM</name>
<dbReference type="InterPro" id="IPR007111">
    <property type="entry name" value="NACHT_NTPase"/>
</dbReference>
<evidence type="ECO:0000256" key="3">
    <source>
        <dbReference type="PROSITE-ProRule" id="PRU00221"/>
    </source>
</evidence>
<evidence type="ECO:0000313" key="5">
    <source>
        <dbReference type="EMBL" id="PAV23000.1"/>
    </source>
</evidence>
<keyword evidence="1 3" id="KW-0853">WD repeat</keyword>
<dbReference type="STRING" id="2282107.A0A286UTR7"/>
<dbReference type="PRINTS" id="PR00320">
    <property type="entry name" value="GPROTEINBRPT"/>
</dbReference>
<dbReference type="Pfam" id="PF24883">
    <property type="entry name" value="NPHP3_N"/>
    <property type="match status" value="1"/>
</dbReference>
<sequence length="1091" mass="122264">MEFNQFGSSSTANTDNFNVVAGILGLTSGINTVQSDNFFHQDLNSRKALTRELKNRLNPSDVAGDNRPGCLENTRKDTLRRIYEWVGAKVYANVLLLIGAAGAGKSTIATTVAREFQKRGQLGCHVSFLRGRSDPEHVIQTIAYSLSLYSRPIAESLVNQLKERDNLHLFNLRTRFDILLREPLYTSATKTLEPILIVLDALDECGTPQSRRDLIRVLRDDLPSLPSNFRFIITSRLENDILTFTSPWSPRIQIVNLDNRMNENRLDVFTFLKHRLEGLRSSETLRLSQGCPWDEGLNCLADTADGLFIWASTATRFICERKGFKGFELLKGLVDNRKTADLNELYGSILENALEWNSGVKETFVGVFSFILFTKSPLSDEDINDILGIDTAPDVLMHLRSLIVYEPGNPITIRHPSFYDYLVSCKGRPWFIGPEVQRAYIASKCLERMGDLLKYNICDIPSNSVLNTDVPDIDNRVTRCIPPFLKYICCNWFHHLQDTPYSPELCSRLRSFVYNQLLFWFEVLSLTNTFNDRVRPSLLFAIQWVGDNDPELSSFLRDAYRRASTYSEPISKSVLQIYTSLLPLTKEESPMSIHYAKYSNSVIRVEYIGRKQRNDYIKTIHLGGDYVLTLSFSPDGTRILSNLGRGVYIWDATGGELIAGPLLAEDEDDIFSASYLPDGRHIIVDSGKGIIKKWDVITNRLVSERMMSDFEIDSTWVVSVTFSPDRKSVVFGYNQGRIRIWNVDTGEQDSELLEGHTDYVNCLSFSSDGKYLASGSYDTTIVIWDMDKREAVTGPLRRHTEEVTAVDFCLSGTNIVSGSSDGTILVWDVSTGEVLREIICEGEVYSVRYSPNGFFIFAGGKGWMSMWNVADITAAPKVFQDDSWSVEETQSAFEGQEEINLIALCPYGELVASGSWKGSISVWSVLTSEVVKKLELGSGVHSIAFSPINEQLIAFGTYDGAVQLWVFTNDEPIEIESHIGLVNSVVFSPSDGKHIASGSEDKIIHICNIEREEMAVGLLIGHKDAVLTVAYSPDGTRLVSGSWDNTVRIWNSRTGDLLSILNVHSHLVDSVAYSFDGARIVSGSDDSTILV</sequence>
<proteinExistence type="predicted"/>